<dbReference type="EMBL" id="CM056790">
    <property type="protein sequence ID" value="KAJ8723475.1"/>
    <property type="molecule type" value="Genomic_DNA"/>
</dbReference>
<evidence type="ECO:0000313" key="1">
    <source>
        <dbReference type="EMBL" id="KAJ8723475.1"/>
    </source>
</evidence>
<dbReference type="Proteomes" id="UP001231649">
    <property type="component" value="Chromosome 14"/>
</dbReference>
<sequence>MFDNIALWDFINHRPEPLHTFLWLFSDYGLPDGYRKINYFPVHVYELYNKKGEKFFAKFTFRTEQGLYNLTNAQASAIGIEDPNYFNRDLYNSIAAGNYPFWKLELDILTKHELDKLDYDPFDVTRVWKRRTYHTVTVGRLVMNKLVDNNFKDNEQSAFSPENLVSGILGPSDVVFKARKLFYPDTQTYRLGVNNANIIVNAPLYDTTYSRDGMPPVLDNMKDVPNYYPNSFNGPIPYVDESRPTERLEILHRNAVDLQPLAEFYNEIVESDAHRQRIIENFATSLVPVPLDVEKKALRLLTLVDIDLGRRVRVALAAARNVVPEKRLNELAQCIANVNQNNIVNNFKNKYT</sequence>
<evidence type="ECO:0000313" key="2">
    <source>
        <dbReference type="Proteomes" id="UP001231649"/>
    </source>
</evidence>
<organism evidence="1 2">
    <name type="scientific">Mythimna loreyi</name>
    <dbReference type="NCBI Taxonomy" id="667449"/>
    <lineage>
        <taxon>Eukaryota</taxon>
        <taxon>Metazoa</taxon>
        <taxon>Ecdysozoa</taxon>
        <taxon>Arthropoda</taxon>
        <taxon>Hexapoda</taxon>
        <taxon>Insecta</taxon>
        <taxon>Pterygota</taxon>
        <taxon>Neoptera</taxon>
        <taxon>Endopterygota</taxon>
        <taxon>Lepidoptera</taxon>
        <taxon>Glossata</taxon>
        <taxon>Ditrysia</taxon>
        <taxon>Noctuoidea</taxon>
        <taxon>Noctuidae</taxon>
        <taxon>Noctuinae</taxon>
        <taxon>Hadenini</taxon>
        <taxon>Mythimna</taxon>
    </lineage>
</organism>
<protein>
    <submittedName>
        <fullName evidence="1">Uncharacterized protein</fullName>
    </submittedName>
</protein>
<gene>
    <name evidence="1" type="ORF">PYW08_003387</name>
</gene>
<accession>A0ACC2QV85</accession>
<reference evidence="1" key="1">
    <citation type="submission" date="2023-03" db="EMBL/GenBank/DDBJ databases">
        <title>Chromosome-level genomes of two armyworms, Mythimna separata and Mythimna loreyi, provide insights into the biosynthesis and reception of sex pheromones.</title>
        <authorList>
            <person name="Zhao H."/>
        </authorList>
    </citation>
    <scope>NUCLEOTIDE SEQUENCE</scope>
    <source>
        <strain evidence="1">BeijingLab</strain>
    </source>
</reference>
<name>A0ACC2QV85_9NEOP</name>
<comment type="caution">
    <text evidence="1">The sequence shown here is derived from an EMBL/GenBank/DDBJ whole genome shotgun (WGS) entry which is preliminary data.</text>
</comment>
<keyword evidence="2" id="KW-1185">Reference proteome</keyword>
<proteinExistence type="predicted"/>